<evidence type="ECO:0000256" key="3">
    <source>
        <dbReference type="ARBA" id="ARBA00005842"/>
    </source>
</evidence>
<comment type="cofactor">
    <cofactor evidence="1 10">
        <name>Mg(2+)</name>
        <dbReference type="ChEBI" id="CHEBI:18420"/>
    </cofactor>
</comment>
<keyword evidence="5 10" id="KW-0819">tRNA processing</keyword>
<dbReference type="HAMAP" id="MF_00185">
    <property type="entry name" value="IPP_trans"/>
    <property type="match status" value="1"/>
</dbReference>
<organism evidence="14 15">
    <name type="scientific">Candidatus Azambacteria bacterium RIFCSPHIGHO2_01_FULL_40_24</name>
    <dbReference type="NCBI Taxonomy" id="1797301"/>
    <lineage>
        <taxon>Bacteria</taxon>
        <taxon>Candidatus Azamiibacteriota</taxon>
    </lineage>
</organism>
<comment type="caution">
    <text evidence="14">The sequence shown here is derived from an EMBL/GenBank/DDBJ whole genome shotgun (WGS) entry which is preliminary data.</text>
</comment>
<evidence type="ECO:0000313" key="14">
    <source>
        <dbReference type="EMBL" id="OGD25662.1"/>
    </source>
</evidence>
<protein>
    <recommendedName>
        <fullName evidence="10">tRNA dimethylallyltransferase</fullName>
        <ecNumber evidence="10">2.5.1.75</ecNumber>
    </recommendedName>
    <alternativeName>
        <fullName evidence="10">Dimethylallyl diphosphate:tRNA dimethylallyltransferase</fullName>
        <shortName evidence="10">DMAPP:tRNA dimethylallyltransferase</shortName>
        <shortName evidence="10">DMATase</shortName>
    </alternativeName>
    <alternativeName>
        <fullName evidence="10">Isopentenyl-diphosphate:tRNA isopentenyltransferase</fullName>
        <shortName evidence="10">IPP transferase</shortName>
        <shortName evidence="10">IPPT</shortName>
        <shortName evidence="10">IPTase</shortName>
    </alternativeName>
</protein>
<keyword evidence="8 10" id="KW-0460">Magnesium</keyword>
<evidence type="ECO:0000256" key="9">
    <source>
        <dbReference type="ARBA" id="ARBA00049563"/>
    </source>
</evidence>
<dbReference type="EC" id="2.5.1.75" evidence="10"/>
<evidence type="ECO:0000256" key="2">
    <source>
        <dbReference type="ARBA" id="ARBA00003213"/>
    </source>
</evidence>
<dbReference type="EMBL" id="MEYK01000006">
    <property type="protein sequence ID" value="OGD25662.1"/>
    <property type="molecule type" value="Genomic_DNA"/>
</dbReference>
<dbReference type="InterPro" id="IPR018022">
    <property type="entry name" value="IPT"/>
</dbReference>
<comment type="similarity">
    <text evidence="3 10 13">Belongs to the IPP transferase family.</text>
</comment>
<dbReference type="PANTHER" id="PTHR11088">
    <property type="entry name" value="TRNA DIMETHYLALLYLTRANSFERASE"/>
    <property type="match status" value="1"/>
</dbReference>
<keyword evidence="7 10" id="KW-0067">ATP-binding</keyword>
<comment type="subunit">
    <text evidence="10">Monomer.</text>
</comment>
<keyword evidence="6 10" id="KW-0547">Nucleotide-binding</keyword>
<comment type="function">
    <text evidence="2 10 12">Catalyzes the transfer of a dimethylallyl group onto the adenine at position 37 in tRNAs that read codons beginning with uridine, leading to the formation of N6-(dimethylallyl)adenosine (i(6)A).</text>
</comment>
<evidence type="ECO:0000256" key="4">
    <source>
        <dbReference type="ARBA" id="ARBA00022679"/>
    </source>
</evidence>
<dbReference type="GO" id="GO:0006400">
    <property type="term" value="P:tRNA modification"/>
    <property type="evidence" value="ECO:0007669"/>
    <property type="project" value="TreeGrafter"/>
</dbReference>
<dbReference type="Pfam" id="PF01715">
    <property type="entry name" value="IPPT"/>
    <property type="match status" value="1"/>
</dbReference>
<evidence type="ECO:0000313" key="15">
    <source>
        <dbReference type="Proteomes" id="UP000176431"/>
    </source>
</evidence>
<comment type="catalytic activity">
    <reaction evidence="9 10 11">
        <text>adenosine(37) in tRNA + dimethylallyl diphosphate = N(6)-dimethylallyladenosine(37) in tRNA + diphosphate</text>
        <dbReference type="Rhea" id="RHEA:26482"/>
        <dbReference type="Rhea" id="RHEA-COMP:10162"/>
        <dbReference type="Rhea" id="RHEA-COMP:10375"/>
        <dbReference type="ChEBI" id="CHEBI:33019"/>
        <dbReference type="ChEBI" id="CHEBI:57623"/>
        <dbReference type="ChEBI" id="CHEBI:74411"/>
        <dbReference type="ChEBI" id="CHEBI:74415"/>
        <dbReference type="EC" id="2.5.1.75"/>
    </reaction>
</comment>
<dbReference type="InterPro" id="IPR039657">
    <property type="entry name" value="Dimethylallyltransferase"/>
</dbReference>
<feature type="binding site" evidence="10">
    <location>
        <begin position="8"/>
        <end position="13"/>
    </location>
    <ligand>
        <name>substrate</name>
    </ligand>
</feature>
<evidence type="ECO:0000256" key="7">
    <source>
        <dbReference type="ARBA" id="ARBA00022840"/>
    </source>
</evidence>
<sequence>MIVIVGPTASGKSALAIKIAKKFNGEIISADSRQIYRGMDIGTAKPKVQGTSGISNFQFIISKKISHYLIDIKNPDENYTVAEYKQDAIKAINKILKKKKLPILVGGTGLYIKSVIDNLNIPEVAPDQKLRKKLEKEIEKYGLKYVFEKLIKLDPEAAYIVDPNNPRRIIRALEVAIKTKKPFSVQRKAGKPLFDFLEIGINWPKNILNKRINKRVDLMIEEGLVSEVKNLIKKYGSKQQSFDAIGYREIINYLNKKTTLNEAKNLIKKNTRHYAKRQMTWFRKNKRIHWIRNEKETEKLVKNFLF</sequence>
<dbReference type="Proteomes" id="UP000176431">
    <property type="component" value="Unassembled WGS sequence"/>
</dbReference>
<dbReference type="PANTHER" id="PTHR11088:SF60">
    <property type="entry name" value="TRNA DIMETHYLALLYLTRANSFERASE"/>
    <property type="match status" value="1"/>
</dbReference>
<feature type="binding site" evidence="10">
    <location>
        <begin position="6"/>
        <end position="13"/>
    </location>
    <ligand>
        <name>ATP</name>
        <dbReference type="ChEBI" id="CHEBI:30616"/>
    </ligand>
</feature>
<evidence type="ECO:0000256" key="13">
    <source>
        <dbReference type="RuleBase" id="RU003785"/>
    </source>
</evidence>
<dbReference type="NCBIfam" id="TIGR00174">
    <property type="entry name" value="miaA"/>
    <property type="match status" value="1"/>
</dbReference>
<proteinExistence type="inferred from homology"/>
<evidence type="ECO:0000256" key="12">
    <source>
        <dbReference type="RuleBase" id="RU003784"/>
    </source>
</evidence>
<name>A0A1F5B4W2_9BACT</name>
<gene>
    <name evidence="10" type="primary">miaA</name>
    <name evidence="14" type="ORF">A2819_00830</name>
</gene>
<keyword evidence="4 10" id="KW-0808">Transferase</keyword>
<dbReference type="Gene3D" id="1.10.20.140">
    <property type="match status" value="1"/>
</dbReference>
<dbReference type="GO" id="GO:0052381">
    <property type="term" value="F:tRNA dimethylallyltransferase activity"/>
    <property type="evidence" value="ECO:0007669"/>
    <property type="project" value="UniProtKB-UniRule"/>
</dbReference>
<evidence type="ECO:0000256" key="6">
    <source>
        <dbReference type="ARBA" id="ARBA00022741"/>
    </source>
</evidence>
<accession>A0A1F5B4W2</accession>
<dbReference type="GO" id="GO:0005524">
    <property type="term" value="F:ATP binding"/>
    <property type="evidence" value="ECO:0007669"/>
    <property type="project" value="UniProtKB-UniRule"/>
</dbReference>
<dbReference type="SUPFAM" id="SSF52540">
    <property type="entry name" value="P-loop containing nucleoside triphosphate hydrolases"/>
    <property type="match status" value="2"/>
</dbReference>
<feature type="region of interest" description="Interaction with substrate tRNA" evidence="10">
    <location>
        <begin position="31"/>
        <end position="34"/>
    </location>
</feature>
<dbReference type="Gene3D" id="3.40.50.300">
    <property type="entry name" value="P-loop containing nucleotide triphosphate hydrolases"/>
    <property type="match status" value="1"/>
</dbReference>
<reference evidence="14 15" key="1">
    <citation type="journal article" date="2016" name="Nat. Commun.">
        <title>Thousands of microbial genomes shed light on interconnected biogeochemical processes in an aquifer system.</title>
        <authorList>
            <person name="Anantharaman K."/>
            <person name="Brown C.T."/>
            <person name="Hug L.A."/>
            <person name="Sharon I."/>
            <person name="Castelle C.J."/>
            <person name="Probst A.J."/>
            <person name="Thomas B.C."/>
            <person name="Singh A."/>
            <person name="Wilkins M.J."/>
            <person name="Karaoz U."/>
            <person name="Brodie E.L."/>
            <person name="Williams K.H."/>
            <person name="Hubbard S.S."/>
            <person name="Banfield J.F."/>
        </authorList>
    </citation>
    <scope>NUCLEOTIDE SEQUENCE [LARGE SCALE GENOMIC DNA]</scope>
</reference>
<evidence type="ECO:0000256" key="1">
    <source>
        <dbReference type="ARBA" id="ARBA00001946"/>
    </source>
</evidence>
<feature type="site" description="Interaction with substrate tRNA" evidence="10">
    <location>
        <position position="131"/>
    </location>
</feature>
<evidence type="ECO:0000256" key="10">
    <source>
        <dbReference type="HAMAP-Rule" id="MF_00185"/>
    </source>
</evidence>
<evidence type="ECO:0000256" key="5">
    <source>
        <dbReference type="ARBA" id="ARBA00022694"/>
    </source>
</evidence>
<dbReference type="AlphaFoldDB" id="A0A1F5B4W2"/>
<dbReference type="InterPro" id="IPR027417">
    <property type="entry name" value="P-loop_NTPase"/>
</dbReference>
<evidence type="ECO:0000256" key="8">
    <source>
        <dbReference type="ARBA" id="ARBA00022842"/>
    </source>
</evidence>
<feature type="site" description="Interaction with substrate tRNA" evidence="10">
    <location>
        <position position="108"/>
    </location>
</feature>
<comment type="caution">
    <text evidence="10">Lacks conserved residue(s) required for the propagation of feature annotation.</text>
</comment>
<evidence type="ECO:0000256" key="11">
    <source>
        <dbReference type="RuleBase" id="RU003783"/>
    </source>
</evidence>